<name>A0A3R7FZR2_9STRA</name>
<keyword evidence="18" id="KW-1185">Reference proteome</keyword>
<dbReference type="GO" id="GO:0008253">
    <property type="term" value="F:5'-nucleotidase activity"/>
    <property type="evidence" value="ECO:0007669"/>
    <property type="project" value="InterPro"/>
</dbReference>
<keyword evidence="11" id="KW-0546">Nucleotide metabolism</keyword>
<dbReference type="GO" id="GO:0005524">
    <property type="term" value="F:ATP binding"/>
    <property type="evidence" value="ECO:0007669"/>
    <property type="project" value="UniProtKB-KW"/>
</dbReference>
<evidence type="ECO:0000256" key="12">
    <source>
        <dbReference type="ARBA" id="ARBA00047413"/>
    </source>
</evidence>
<evidence type="ECO:0000256" key="6">
    <source>
        <dbReference type="ARBA" id="ARBA00022723"/>
    </source>
</evidence>
<comment type="cofactor">
    <cofactor evidence="1">
        <name>Mg(2+)</name>
        <dbReference type="ChEBI" id="CHEBI:18420"/>
    </cofactor>
</comment>
<dbReference type="Pfam" id="PF06437">
    <property type="entry name" value="ISN1"/>
    <property type="match status" value="1"/>
</dbReference>
<comment type="catalytic activity">
    <reaction evidence="12">
        <text>IMP + H2O = inosine + phosphate</text>
        <dbReference type="Rhea" id="RHEA:27718"/>
        <dbReference type="ChEBI" id="CHEBI:15377"/>
        <dbReference type="ChEBI" id="CHEBI:17596"/>
        <dbReference type="ChEBI" id="CHEBI:43474"/>
        <dbReference type="ChEBI" id="CHEBI:58053"/>
        <dbReference type="EC" id="3.1.3.99"/>
    </reaction>
</comment>
<dbReference type="InterPro" id="IPR009453">
    <property type="entry name" value="ISN1"/>
</dbReference>
<sequence length="480" mass="54134">MPQWKPMLKEQDPMIELLREWIMSPVPVDAATDLRVSVLTVFRFMSEMIAEHLESPERSRLKKFLPKITKLFLPLDLTRAALEYDASTHFLARKRVPPTFKEVRHVLNVATTNAIAGKLKLVTFDADDTIYEDGGTISKTSRMVQVIVELLRRGVVVSLVTAAGYPGNPGRYEERLRGILDALKDVTMEERARFLVMGGECNYLFETHTEKATGVVKLREIDGSVWKDGRGERWPQSEVTALLDAAEGILKETIKALHLSARILRKERAIGIINTSNKRILYENLEEISLTLQHELRHFNVPFCAFNGGNDVWVDIGHKALGIQALQKYVFRFLPKELRDSEELRNIQGQECLHVGDRFTRTGNDTRSRDAATTIWISNPQETVHIMTKLLQTIDLVREQKKERREEREKEKMEKKVKVKAKVLAVAKSLPSDDGSDVTVDTPDTIDNGSSDGESSGSSDERETTVKAAIQAATTASLAE</sequence>
<dbReference type="Proteomes" id="UP000785171">
    <property type="component" value="Unassembled WGS sequence"/>
</dbReference>
<dbReference type="EMBL" id="MAYM02001848">
    <property type="protein sequence ID" value="RLN10426.1"/>
    <property type="molecule type" value="Genomic_DNA"/>
</dbReference>
<comment type="subunit">
    <text evidence="3">Homotetramer.</text>
</comment>
<feature type="compositionally biased region" description="Low complexity" evidence="13">
    <location>
        <begin position="449"/>
        <end position="458"/>
    </location>
</feature>
<keyword evidence="9" id="KW-0067">ATP-binding</keyword>
<evidence type="ECO:0000313" key="15">
    <source>
        <dbReference type="EMBL" id="KAG2523644.1"/>
    </source>
</evidence>
<dbReference type="GO" id="GO:0071590">
    <property type="term" value="P:nicotinamide riboside biosynthetic process"/>
    <property type="evidence" value="ECO:0007669"/>
    <property type="project" value="TreeGrafter"/>
</dbReference>
<dbReference type="Gene3D" id="3.40.50.1000">
    <property type="entry name" value="HAD superfamily/HAD-like"/>
    <property type="match status" value="1"/>
</dbReference>
<keyword evidence="8" id="KW-0378">Hydrolase</keyword>
<evidence type="ECO:0000256" key="7">
    <source>
        <dbReference type="ARBA" id="ARBA00022741"/>
    </source>
</evidence>
<evidence type="ECO:0000313" key="19">
    <source>
        <dbReference type="Proteomes" id="UP000285883"/>
    </source>
</evidence>
<comment type="similarity">
    <text evidence="2">Belongs to the ISN1 family.</text>
</comment>
<dbReference type="GO" id="GO:0000287">
    <property type="term" value="F:magnesium ion binding"/>
    <property type="evidence" value="ECO:0007669"/>
    <property type="project" value="InterPro"/>
</dbReference>
<dbReference type="Proteomes" id="UP000285624">
    <property type="component" value="Unassembled WGS sequence"/>
</dbReference>
<evidence type="ECO:0000256" key="8">
    <source>
        <dbReference type="ARBA" id="ARBA00022801"/>
    </source>
</evidence>
<evidence type="ECO:0000256" key="9">
    <source>
        <dbReference type="ARBA" id="ARBA00022840"/>
    </source>
</evidence>
<dbReference type="PANTHER" id="PTHR28213">
    <property type="entry name" value="IMP-SPECIFIC 5'-NUCLEOTIDASE 1"/>
    <property type="match status" value="1"/>
</dbReference>
<keyword evidence="10" id="KW-0460">Magnesium</keyword>
<dbReference type="InterPro" id="IPR023214">
    <property type="entry name" value="HAD_sf"/>
</dbReference>
<dbReference type="STRING" id="325452.A0A3R7FZR2"/>
<evidence type="ECO:0000256" key="3">
    <source>
        <dbReference type="ARBA" id="ARBA00011881"/>
    </source>
</evidence>
<evidence type="ECO:0000313" key="18">
    <source>
        <dbReference type="Proteomes" id="UP000285624"/>
    </source>
</evidence>
<reference evidence="14" key="3">
    <citation type="submission" date="2020-06" db="EMBL/GenBank/DDBJ databases">
        <authorList>
            <person name="Studholme D.J."/>
        </authorList>
    </citation>
    <scope>NUCLEOTIDE SEQUENCE</scope>
    <source>
        <strain evidence="14">NZFS 2646</strain>
        <strain evidence="15">NZFS 3630</strain>
    </source>
</reference>
<protein>
    <recommendedName>
        <fullName evidence="5">IMP-specific 5'-nucleotidase 1</fullName>
        <ecNumber evidence="4">3.1.3.99</ecNumber>
    </recommendedName>
</protein>
<evidence type="ECO:0000313" key="16">
    <source>
        <dbReference type="EMBL" id="RLN10426.1"/>
    </source>
</evidence>
<evidence type="ECO:0000256" key="13">
    <source>
        <dbReference type="SAM" id="MobiDB-lite"/>
    </source>
</evidence>
<reference evidence="18 19" key="2">
    <citation type="submission" date="2018-07" db="EMBL/GenBank/DDBJ databases">
        <title>Genome sequencing of oomycete isolates from Chile give support for New Zealand origin for Phytophthora kernoviae and make available the first Nothophytophthora sp. genome.</title>
        <authorList>
            <person name="Studholme D.J."/>
            <person name="Sanfuentes E."/>
            <person name="Panda P."/>
            <person name="Hill R."/>
            <person name="Sambles C."/>
            <person name="Grant M."/>
            <person name="Williams N.M."/>
            <person name="Mcdougal R.L."/>
        </authorList>
    </citation>
    <scope>NUCLEOTIDE SEQUENCE [LARGE SCALE GENOMIC DNA]</scope>
    <source>
        <strain evidence="16">Chile2</strain>
        <strain evidence="17">Chile4</strain>
    </source>
</reference>
<dbReference type="InterPro" id="IPR036412">
    <property type="entry name" value="HAD-like_sf"/>
</dbReference>
<dbReference type="PANTHER" id="PTHR28213:SF1">
    <property type="entry name" value="IMP-SPECIFIC 5'-NUCLEOTIDASE 1"/>
    <property type="match status" value="1"/>
</dbReference>
<dbReference type="EMBL" id="MBDN02000204">
    <property type="protein sequence ID" value="RLN78134.1"/>
    <property type="molecule type" value="Genomic_DNA"/>
</dbReference>
<comment type="caution">
    <text evidence="16">The sequence shown here is derived from an EMBL/GenBank/DDBJ whole genome shotgun (WGS) entry which is preliminary data.</text>
</comment>
<evidence type="ECO:0000313" key="17">
    <source>
        <dbReference type="EMBL" id="RLN78134.1"/>
    </source>
</evidence>
<accession>A0A3R7FZR2</accession>
<reference evidence="14" key="1">
    <citation type="journal article" date="2015" name="Genom Data">
        <title>Genome sequences of six Phytophthora species associated with forests in New Zealand.</title>
        <authorList>
            <person name="Studholme D.J."/>
            <person name="McDougal R.L."/>
            <person name="Sambles C."/>
            <person name="Hansen E."/>
            <person name="Hardy G."/>
            <person name="Grant M."/>
            <person name="Ganley R.J."/>
            <person name="Williams N.M."/>
        </authorList>
    </citation>
    <scope>NUCLEOTIDE SEQUENCE</scope>
    <source>
        <strain evidence="14">NZFS 2646</strain>
        <strain evidence="15">NZFS 3630</strain>
    </source>
</reference>
<dbReference type="EMBL" id="JPWU03000176">
    <property type="protein sequence ID" value="KAG2523644.1"/>
    <property type="molecule type" value="Genomic_DNA"/>
</dbReference>
<dbReference type="SUPFAM" id="SSF56784">
    <property type="entry name" value="HAD-like"/>
    <property type="match status" value="1"/>
</dbReference>
<evidence type="ECO:0000256" key="4">
    <source>
        <dbReference type="ARBA" id="ARBA00012894"/>
    </source>
</evidence>
<evidence type="ECO:0000313" key="14">
    <source>
        <dbReference type="EMBL" id="KAG2522060.1"/>
    </source>
</evidence>
<dbReference type="AlphaFoldDB" id="A0A3R7FZR2"/>
<dbReference type="EMBL" id="JPWV03000178">
    <property type="protein sequence ID" value="KAG2522060.1"/>
    <property type="molecule type" value="Genomic_DNA"/>
</dbReference>
<dbReference type="Proteomes" id="UP000285883">
    <property type="component" value="Unassembled WGS sequence"/>
</dbReference>
<dbReference type="GO" id="GO:0006190">
    <property type="term" value="P:inosine salvage"/>
    <property type="evidence" value="ECO:0007669"/>
    <property type="project" value="InterPro"/>
</dbReference>
<dbReference type="GO" id="GO:0071592">
    <property type="term" value="P:nicotinic acid riboside biosynthetic process"/>
    <property type="evidence" value="ECO:0007669"/>
    <property type="project" value="TreeGrafter"/>
</dbReference>
<keyword evidence="6" id="KW-0479">Metal-binding</keyword>
<evidence type="ECO:0000256" key="10">
    <source>
        <dbReference type="ARBA" id="ARBA00022842"/>
    </source>
</evidence>
<dbReference type="GO" id="GO:0009117">
    <property type="term" value="P:nucleotide metabolic process"/>
    <property type="evidence" value="ECO:0007669"/>
    <property type="project" value="UniProtKB-KW"/>
</dbReference>
<evidence type="ECO:0000256" key="5">
    <source>
        <dbReference type="ARBA" id="ARBA00015544"/>
    </source>
</evidence>
<evidence type="ECO:0000256" key="2">
    <source>
        <dbReference type="ARBA" id="ARBA00005307"/>
    </source>
</evidence>
<gene>
    <name evidence="16" type="ORF">BBI17_006287</name>
    <name evidence="17" type="ORF">BBO99_00006187</name>
    <name evidence="14" type="ORF">JM16_006036</name>
    <name evidence="15" type="ORF">JM18_005703</name>
</gene>
<evidence type="ECO:0000256" key="11">
    <source>
        <dbReference type="ARBA" id="ARBA00023080"/>
    </source>
</evidence>
<keyword evidence="7" id="KW-0547">Nucleotide-binding</keyword>
<feature type="region of interest" description="Disordered" evidence="13">
    <location>
        <begin position="428"/>
        <end position="467"/>
    </location>
</feature>
<evidence type="ECO:0000256" key="1">
    <source>
        <dbReference type="ARBA" id="ARBA00001946"/>
    </source>
</evidence>
<dbReference type="EC" id="3.1.3.99" evidence="4"/>
<proteinExistence type="inferred from homology"/>
<dbReference type="Proteomes" id="UP000792063">
    <property type="component" value="Unassembled WGS sequence"/>
</dbReference>
<organism evidence="16 19">
    <name type="scientific">Phytophthora kernoviae</name>
    <dbReference type="NCBI Taxonomy" id="325452"/>
    <lineage>
        <taxon>Eukaryota</taxon>
        <taxon>Sar</taxon>
        <taxon>Stramenopiles</taxon>
        <taxon>Oomycota</taxon>
        <taxon>Peronosporomycetes</taxon>
        <taxon>Peronosporales</taxon>
        <taxon>Peronosporaceae</taxon>
        <taxon>Phytophthora</taxon>
    </lineage>
</organism>